<keyword evidence="4" id="KW-1185">Reference proteome</keyword>
<feature type="region of interest" description="Disordered" evidence="1">
    <location>
        <begin position="64"/>
        <end position="94"/>
    </location>
</feature>
<evidence type="ECO:0000256" key="1">
    <source>
        <dbReference type="SAM" id="MobiDB-lite"/>
    </source>
</evidence>
<gene>
    <name evidence="3" type="ORF">DRW42_09445</name>
</gene>
<sequence>MVYRRYKPSGIKTPYFLSLFPTDIRFREITRSVAAIMISGISLSIGQGTIVNVFLTPIPSTCGDGPVQDPTPLTTDTPVPQTVQEGPVAGVQLQ</sequence>
<keyword evidence="2" id="KW-0472">Membrane</keyword>
<evidence type="ECO:0000313" key="4">
    <source>
        <dbReference type="Proteomes" id="UP000252081"/>
    </source>
</evidence>
<dbReference type="AlphaFoldDB" id="A0A366L1Q8"/>
<evidence type="ECO:0000313" key="3">
    <source>
        <dbReference type="EMBL" id="RBQ07818.1"/>
    </source>
</evidence>
<organism evidence="3 4">
    <name type="scientific">Pedobacter miscanthi</name>
    <dbReference type="NCBI Taxonomy" id="2259170"/>
    <lineage>
        <taxon>Bacteria</taxon>
        <taxon>Pseudomonadati</taxon>
        <taxon>Bacteroidota</taxon>
        <taxon>Sphingobacteriia</taxon>
        <taxon>Sphingobacteriales</taxon>
        <taxon>Sphingobacteriaceae</taxon>
        <taxon>Pedobacter</taxon>
    </lineage>
</organism>
<accession>A0A366L1Q8</accession>
<proteinExistence type="predicted"/>
<keyword evidence="2" id="KW-0812">Transmembrane</keyword>
<feature type="compositionally biased region" description="Low complexity" evidence="1">
    <location>
        <begin position="66"/>
        <end position="84"/>
    </location>
</feature>
<evidence type="ECO:0000256" key="2">
    <source>
        <dbReference type="SAM" id="Phobius"/>
    </source>
</evidence>
<reference evidence="3 4" key="1">
    <citation type="submission" date="2018-07" db="EMBL/GenBank/DDBJ databases">
        <title>A draft genome of a endophytic bacteria, a new species of Pedobacter.</title>
        <authorList>
            <person name="Zhang Z.D."/>
            <person name="Chen Z.J."/>
        </authorList>
    </citation>
    <scope>NUCLEOTIDE SEQUENCE [LARGE SCALE GENOMIC DNA]</scope>
    <source>
        <strain evidence="3 4">RS10</strain>
    </source>
</reference>
<dbReference type="EMBL" id="QNQU01000007">
    <property type="protein sequence ID" value="RBQ07818.1"/>
    <property type="molecule type" value="Genomic_DNA"/>
</dbReference>
<comment type="caution">
    <text evidence="3">The sequence shown here is derived from an EMBL/GenBank/DDBJ whole genome shotgun (WGS) entry which is preliminary data.</text>
</comment>
<feature type="transmembrane region" description="Helical" evidence="2">
    <location>
        <begin position="33"/>
        <end position="55"/>
    </location>
</feature>
<name>A0A366L1Q8_9SPHI</name>
<dbReference type="Proteomes" id="UP000252081">
    <property type="component" value="Unassembled WGS sequence"/>
</dbReference>
<protein>
    <submittedName>
        <fullName evidence="3">Uncharacterized protein</fullName>
    </submittedName>
</protein>
<keyword evidence="2" id="KW-1133">Transmembrane helix</keyword>